<keyword evidence="2" id="KW-1185">Reference proteome</keyword>
<name>A0A328TN27_9GAMM</name>
<dbReference type="EMBL" id="LJAM02000100">
    <property type="protein sequence ID" value="RAP71778.1"/>
    <property type="molecule type" value="Genomic_DNA"/>
</dbReference>
<evidence type="ECO:0000313" key="1">
    <source>
        <dbReference type="EMBL" id="RAP71778.1"/>
    </source>
</evidence>
<dbReference type="Proteomes" id="UP000244334">
    <property type="component" value="Unassembled WGS sequence"/>
</dbReference>
<evidence type="ECO:0000313" key="2">
    <source>
        <dbReference type="Proteomes" id="UP000244334"/>
    </source>
</evidence>
<comment type="caution">
    <text evidence="1">The sequence shown here is derived from an EMBL/GenBank/DDBJ whole genome shotgun (WGS) entry which is preliminary data.</text>
</comment>
<dbReference type="AlphaFoldDB" id="A0A328TN27"/>
<gene>
    <name evidence="1" type="ORF">ACZ87_01407</name>
</gene>
<protein>
    <submittedName>
        <fullName evidence="1">L-threonine 3-dehydrogenase</fullName>
    </submittedName>
</protein>
<accession>A0A328TN27</accession>
<proteinExistence type="predicted"/>
<reference evidence="1" key="1">
    <citation type="submission" date="2018-04" db="EMBL/GenBank/DDBJ databases">
        <title>Genomes of the Obligate Erwinia dacicola and Facultative Enterobacter sp. OLF Endosymbionts of the Olive Fruit fly, Bactrocera oleae.</title>
        <authorList>
            <person name="Estes A.M."/>
            <person name="Hearn D.J."/>
            <person name="Agarwal S."/>
            <person name="Pierson E.A."/>
            <person name="Dunning-Hotopp J.C."/>
        </authorList>
    </citation>
    <scope>NUCLEOTIDE SEQUENCE [LARGE SCALE GENOMIC DNA]</scope>
    <source>
        <strain evidence="1">Oroville</strain>
    </source>
</reference>
<organism evidence="1 2">
    <name type="scientific">Candidatus Erwinia dacicola</name>
    <dbReference type="NCBI Taxonomy" id="252393"/>
    <lineage>
        <taxon>Bacteria</taxon>
        <taxon>Pseudomonadati</taxon>
        <taxon>Pseudomonadota</taxon>
        <taxon>Gammaproteobacteria</taxon>
        <taxon>Enterobacterales</taxon>
        <taxon>Erwiniaceae</taxon>
        <taxon>Erwinia</taxon>
    </lineage>
</organism>
<sequence>MGVTRAVNVSHENLPQVMTELGMTERFDVGLEISGVPAGFCATLDVMNPPCLNGDQLESGDLQGAVY</sequence>